<name>A0A6J2V4V0_CHACN</name>
<evidence type="ECO:0000256" key="18">
    <source>
        <dbReference type="PROSITE-ProRule" id="PRU00076"/>
    </source>
</evidence>
<evidence type="ECO:0000256" key="9">
    <source>
        <dbReference type="ARBA" id="ARBA00022737"/>
    </source>
</evidence>
<dbReference type="RefSeq" id="XP_030626803.1">
    <property type="nucleotide sequence ID" value="XM_030770943.1"/>
</dbReference>
<evidence type="ECO:0000256" key="2">
    <source>
        <dbReference type="ARBA" id="ARBA00019822"/>
    </source>
</evidence>
<keyword evidence="9" id="KW-0677">Repeat</keyword>
<dbReference type="PRINTS" id="PR00907">
    <property type="entry name" value="THRMBOMODULN"/>
</dbReference>
<dbReference type="GO" id="GO:0030246">
    <property type="term" value="F:carbohydrate binding"/>
    <property type="evidence" value="ECO:0007669"/>
    <property type="project" value="UniProtKB-KW"/>
</dbReference>
<evidence type="ECO:0000256" key="15">
    <source>
        <dbReference type="ARBA" id="ARBA00023180"/>
    </source>
</evidence>
<dbReference type="InterPro" id="IPR001881">
    <property type="entry name" value="EGF-like_Ca-bd_dom"/>
</dbReference>
<evidence type="ECO:0000313" key="22">
    <source>
        <dbReference type="Proteomes" id="UP000504632"/>
    </source>
</evidence>
<organism evidence="22 23">
    <name type="scientific">Chanos chanos</name>
    <name type="common">Milkfish</name>
    <name type="synonym">Mugil chanos</name>
    <dbReference type="NCBI Taxonomy" id="29144"/>
    <lineage>
        <taxon>Eukaryota</taxon>
        <taxon>Metazoa</taxon>
        <taxon>Chordata</taxon>
        <taxon>Craniata</taxon>
        <taxon>Vertebrata</taxon>
        <taxon>Euteleostomi</taxon>
        <taxon>Actinopterygii</taxon>
        <taxon>Neopterygii</taxon>
        <taxon>Teleostei</taxon>
        <taxon>Ostariophysi</taxon>
        <taxon>Gonorynchiformes</taxon>
        <taxon>Chanidae</taxon>
        <taxon>Chanos</taxon>
    </lineage>
</organism>
<evidence type="ECO:0000256" key="4">
    <source>
        <dbReference type="ARBA" id="ARBA00022553"/>
    </source>
</evidence>
<keyword evidence="11 19" id="KW-1133">Transmembrane helix</keyword>
<dbReference type="Gene3D" id="2.10.25.10">
    <property type="entry name" value="Laminin"/>
    <property type="match status" value="6"/>
</dbReference>
<dbReference type="SUPFAM" id="SSF57196">
    <property type="entry name" value="EGF/Laminin"/>
    <property type="match status" value="1"/>
</dbReference>
<keyword evidence="5" id="KW-0254">Endocytosis</keyword>
<feature type="domain" description="EGF-like" evidence="20">
    <location>
        <begin position="291"/>
        <end position="331"/>
    </location>
</feature>
<dbReference type="Pfam" id="PF09064">
    <property type="entry name" value="EGF_Tme5"/>
    <property type="match status" value="1"/>
</dbReference>
<dbReference type="InterPro" id="IPR051505">
    <property type="entry name" value="C-type_lectin_domain"/>
</dbReference>
<dbReference type="Pfam" id="PF07645">
    <property type="entry name" value="EGF_CA"/>
    <property type="match status" value="3"/>
</dbReference>
<evidence type="ECO:0000256" key="19">
    <source>
        <dbReference type="SAM" id="Phobius"/>
    </source>
</evidence>
<evidence type="ECO:0000256" key="17">
    <source>
        <dbReference type="ARBA" id="ARBA00046453"/>
    </source>
</evidence>
<dbReference type="InterPro" id="IPR018097">
    <property type="entry name" value="EGF_Ca-bd_CS"/>
</dbReference>
<evidence type="ECO:0000256" key="6">
    <source>
        <dbReference type="ARBA" id="ARBA00022692"/>
    </source>
</evidence>
<evidence type="ECO:0000256" key="1">
    <source>
        <dbReference type="ARBA" id="ARBA00004479"/>
    </source>
</evidence>
<keyword evidence="8" id="KW-0430">Lectin</keyword>
<keyword evidence="7" id="KW-0732">Signal</keyword>
<evidence type="ECO:0000256" key="13">
    <source>
        <dbReference type="ARBA" id="ARBA00023157"/>
    </source>
</evidence>
<dbReference type="FunFam" id="2.10.25.10:FF:000005">
    <property type="entry name" value="Fibrillin 2"/>
    <property type="match status" value="1"/>
</dbReference>
<dbReference type="InterPro" id="IPR001304">
    <property type="entry name" value="C-type_lectin-like"/>
</dbReference>
<evidence type="ECO:0000256" key="3">
    <source>
        <dbReference type="ARBA" id="ARBA00022536"/>
    </source>
</evidence>
<dbReference type="SUPFAM" id="SSF57184">
    <property type="entry name" value="Growth factor receptor domain"/>
    <property type="match status" value="2"/>
</dbReference>
<feature type="domain" description="C-type lectin" evidence="21">
    <location>
        <begin position="28"/>
        <end position="143"/>
    </location>
</feature>
<keyword evidence="13" id="KW-1015">Disulfide bond</keyword>
<dbReference type="PROSITE" id="PS00010">
    <property type="entry name" value="ASX_HYDROXYL"/>
    <property type="match status" value="2"/>
</dbReference>
<keyword evidence="12 19" id="KW-0472">Membrane</keyword>
<evidence type="ECO:0000259" key="21">
    <source>
        <dbReference type="PROSITE" id="PS50041"/>
    </source>
</evidence>
<accession>A0A6J2V4V0</accession>
<dbReference type="InterPro" id="IPR000742">
    <property type="entry name" value="EGF"/>
</dbReference>
<evidence type="ECO:0000256" key="16">
    <source>
        <dbReference type="ARBA" id="ARBA00045242"/>
    </source>
</evidence>
<dbReference type="PROSITE" id="PS01186">
    <property type="entry name" value="EGF_2"/>
    <property type="match status" value="2"/>
</dbReference>
<dbReference type="GO" id="GO:0004888">
    <property type="term" value="F:transmembrane signaling receptor activity"/>
    <property type="evidence" value="ECO:0007669"/>
    <property type="project" value="InterPro"/>
</dbReference>
<dbReference type="SMART" id="SM00179">
    <property type="entry name" value="EGF_CA"/>
    <property type="match status" value="3"/>
</dbReference>
<dbReference type="GeneID" id="115809341"/>
<dbReference type="SUPFAM" id="SSF56436">
    <property type="entry name" value="C-type lectin-like"/>
    <property type="match status" value="1"/>
</dbReference>
<dbReference type="PANTHER" id="PTHR14789">
    <property type="entry name" value="CHONDROLECTIN VARIANT CHODLFDELTAE"/>
    <property type="match status" value="1"/>
</dbReference>
<keyword evidence="15" id="KW-0325">Glycoprotein</keyword>
<comment type="subcellular location">
    <subcellularLocation>
        <location evidence="1">Membrane</location>
        <topology evidence="1">Single-pass type I membrane protein</topology>
    </subcellularLocation>
</comment>
<keyword evidence="6 19" id="KW-0812">Transmembrane</keyword>
<dbReference type="InterPro" id="IPR015149">
    <property type="entry name" value="Tme5_EGF-like"/>
</dbReference>
<keyword evidence="10" id="KW-0654">Proteoglycan</keyword>
<dbReference type="GO" id="GO:0016020">
    <property type="term" value="C:membrane"/>
    <property type="evidence" value="ECO:0007669"/>
    <property type="project" value="UniProtKB-SubCell"/>
</dbReference>
<feature type="domain" description="EGF-like" evidence="20">
    <location>
        <begin position="332"/>
        <end position="371"/>
    </location>
</feature>
<dbReference type="OrthoDB" id="4062651at2759"/>
<evidence type="ECO:0000259" key="20">
    <source>
        <dbReference type="PROSITE" id="PS50026"/>
    </source>
</evidence>
<protein>
    <recommendedName>
        <fullName evidence="2">Thrombomodulin</fullName>
    </recommendedName>
</protein>
<dbReference type="PIRSF" id="PIRSF001775">
    <property type="entry name" value="CD93/CD141"/>
    <property type="match status" value="1"/>
</dbReference>
<gene>
    <name evidence="23" type="primary">LOC115809341</name>
</gene>
<dbReference type="InParanoid" id="A0A6J2V4V0"/>
<evidence type="ECO:0000256" key="10">
    <source>
        <dbReference type="ARBA" id="ARBA00022974"/>
    </source>
</evidence>
<dbReference type="AlphaFoldDB" id="A0A6J2V4V0"/>
<evidence type="ECO:0000256" key="5">
    <source>
        <dbReference type="ARBA" id="ARBA00022583"/>
    </source>
</evidence>
<dbReference type="Pfam" id="PF00059">
    <property type="entry name" value="Lectin_C"/>
    <property type="match status" value="1"/>
</dbReference>
<dbReference type="InterPro" id="IPR009030">
    <property type="entry name" value="Growth_fac_rcpt_cys_sf"/>
</dbReference>
<comment type="caution">
    <text evidence="18">Lacks conserved residue(s) required for the propagation of feature annotation.</text>
</comment>
<dbReference type="InterPro" id="IPR049883">
    <property type="entry name" value="NOTCH1_EGF-like"/>
</dbReference>
<dbReference type="GO" id="GO:0005509">
    <property type="term" value="F:calcium ion binding"/>
    <property type="evidence" value="ECO:0007669"/>
    <property type="project" value="InterPro"/>
</dbReference>
<dbReference type="InterPro" id="IPR016186">
    <property type="entry name" value="C-type_lectin-like/link_sf"/>
</dbReference>
<proteinExistence type="predicted"/>
<dbReference type="GO" id="GO:0006897">
    <property type="term" value="P:endocytosis"/>
    <property type="evidence" value="ECO:0007669"/>
    <property type="project" value="UniProtKB-KW"/>
</dbReference>
<evidence type="ECO:0000256" key="12">
    <source>
        <dbReference type="ARBA" id="ARBA00023136"/>
    </source>
</evidence>
<dbReference type="PROSITE" id="PS50026">
    <property type="entry name" value="EGF_3"/>
    <property type="match status" value="2"/>
</dbReference>
<keyword evidence="22" id="KW-1185">Reference proteome</keyword>
<feature type="transmembrane region" description="Helical" evidence="19">
    <location>
        <begin position="476"/>
        <end position="499"/>
    </location>
</feature>
<evidence type="ECO:0000313" key="23">
    <source>
        <dbReference type="RefSeq" id="XP_030626803.1"/>
    </source>
</evidence>
<evidence type="ECO:0000256" key="8">
    <source>
        <dbReference type="ARBA" id="ARBA00022734"/>
    </source>
</evidence>
<dbReference type="Gene3D" id="3.10.100.10">
    <property type="entry name" value="Mannose-Binding Protein A, subunit A"/>
    <property type="match status" value="1"/>
</dbReference>
<comment type="function">
    <text evidence="16">Endothelial cell receptor that plays a critical role in regulating several physiological processes including hemostasis, coagulation, fibrinolysis, inflammation, and angiogenesis. Acts as a cofactor for thrombin activation of protein C/PROC on the surface of vascular endothelial cells leading to initiation of the activated protein C anticoagulant pathway. Also accelerates the activation of the plasma carboxypeptidase B2/CPB2, which catalyzes removal of C-terminal basic amino acids from its substrates including kinins or anaphylatoxins leading to fibrinolysis inhibition. Plays critical protective roles in changing the cleavage specificity of protease-activated receptor 1/PAR1, inhibiting endothelial cell permeability and inflammation. Suppresses inflammation distinctly from its anticoagulant cofactor activity by sequestering HMGB1 thereby preventing it from engaging cellular receptors such as RAGE and contributing to the inflammatory response.</text>
</comment>
<dbReference type="PANTHER" id="PTHR14789:SF9">
    <property type="entry name" value="THROMBOMODULIN"/>
    <property type="match status" value="1"/>
</dbReference>
<evidence type="ECO:0000256" key="14">
    <source>
        <dbReference type="ARBA" id="ARBA00023170"/>
    </source>
</evidence>
<dbReference type="InterPro" id="IPR000152">
    <property type="entry name" value="EGF-type_Asp/Asn_hydroxyl_site"/>
</dbReference>
<dbReference type="PROSITE" id="PS01187">
    <property type="entry name" value="EGF_CA"/>
    <property type="match status" value="2"/>
</dbReference>
<evidence type="ECO:0000256" key="7">
    <source>
        <dbReference type="ARBA" id="ARBA00022729"/>
    </source>
</evidence>
<dbReference type="CDD" id="cd00054">
    <property type="entry name" value="EGF_CA"/>
    <property type="match status" value="2"/>
</dbReference>
<sequence>MRDYIRVVLTVAVLTRVKGKSPYIGFCGEDSCFTVFKDEANFATAREVCQGKQGDLMTVRTANTNYVLSRLLNDLPGDFWIGLKYSGERCSDASSVLKGYTWTTGDNTTDYKNWKNNDSVCSPHCVSVSREDLTWTERPCSDRIEGYLCEYKDPEMCDRLPSDSETSVIYRTPVGLEGENLASLPQGSIGERLPEGTKYLCFSRTWRKGPWSCEVFSGGCEQNCAMNGTDYQCTCSDGYVIAENGISCIQAPEDPCDEAGCAQRCSKVNNTVQCHCDHGYELGKDGKSCNDIDECADKSRCSGEHMECVNTYGSFECRCESGYEMNNNKCIDIDECVNSPCEHSCVNTESSYYCTCFDGYIISSEDGNRCELHCSQRECPAVCDVNNDFHCDCPDNYILEERRTGRYCVDIDECLSSYVCDQLCENTFGGYVCSCEEGFELVDDHECIDNSSFTTPYDLFTPTVGPTTPSGVSAGGLLGILIMIVLTILLIVLVVRHICKGHSKKRDLKIQQKSGEDFSDLEQVTLDKNMKKSSVPDRHLKEVV</sequence>
<dbReference type="InterPro" id="IPR016187">
    <property type="entry name" value="CTDL_fold"/>
</dbReference>
<reference evidence="23" key="1">
    <citation type="submission" date="2025-08" db="UniProtKB">
        <authorList>
            <consortium name="RefSeq"/>
        </authorList>
    </citation>
    <scope>IDENTIFICATION</scope>
</reference>
<comment type="subunit">
    <text evidence="17">Interacts with ITGAL, ITGAM and ITGB2. Interacts with thrombin/F2; this interaction switches the specificity of thrombin from a procoagulant to an anticoagulant and antifibrinolytic protease. Interacts with ANGP1 and ANGP2; these interactions significantly inhibit the generation of activated PC and TAFIa/CPB2 by the thrombin/thrombomodulin complex. Interacts with PF4; this interaction enhances generation of activated protein C. Interacts with HMGB1; this interaction inhibits HMGB1 inflammatory activity.</text>
</comment>
<dbReference type="SMART" id="SM00181">
    <property type="entry name" value="EGF"/>
    <property type="match status" value="6"/>
</dbReference>
<evidence type="ECO:0000256" key="11">
    <source>
        <dbReference type="ARBA" id="ARBA00022989"/>
    </source>
</evidence>
<dbReference type="FunFam" id="2.10.25.10:FF:000009">
    <property type="entry name" value="Low-density lipoprotein receptor isoform 1"/>
    <property type="match status" value="1"/>
</dbReference>
<keyword evidence="3 18" id="KW-0245">EGF-like domain</keyword>
<dbReference type="PROSITE" id="PS50041">
    <property type="entry name" value="C_TYPE_LECTIN_2"/>
    <property type="match status" value="1"/>
</dbReference>
<keyword evidence="14" id="KW-0675">Receptor</keyword>
<keyword evidence="4" id="KW-0597">Phosphoprotein</keyword>
<dbReference type="Proteomes" id="UP000504632">
    <property type="component" value="Chromosome 4"/>
</dbReference>
<dbReference type="SMART" id="SM00034">
    <property type="entry name" value="CLECT"/>
    <property type="match status" value="1"/>
</dbReference>